<evidence type="ECO:0000313" key="1">
    <source>
        <dbReference type="EMBL" id="CAA9589577.1"/>
    </source>
</evidence>
<reference evidence="1" key="1">
    <citation type="submission" date="2020-02" db="EMBL/GenBank/DDBJ databases">
        <authorList>
            <person name="Meier V. D."/>
        </authorList>
    </citation>
    <scope>NUCLEOTIDE SEQUENCE</scope>
    <source>
        <strain evidence="1">AVDCRST_MAG18</strain>
    </source>
</reference>
<protein>
    <submittedName>
        <fullName evidence="1">Uncharacterized protein</fullName>
    </submittedName>
</protein>
<name>A0A6J4VY67_9BACT</name>
<dbReference type="EMBL" id="CADCWN010000374">
    <property type="protein sequence ID" value="CAA9589577.1"/>
    <property type="molecule type" value="Genomic_DNA"/>
</dbReference>
<gene>
    <name evidence="1" type="ORF">AVDCRST_MAG18-4669</name>
</gene>
<proteinExistence type="predicted"/>
<organism evidence="1">
    <name type="scientific">uncultured Thermomicrobiales bacterium</name>
    <dbReference type="NCBI Taxonomy" id="1645740"/>
    <lineage>
        <taxon>Bacteria</taxon>
        <taxon>Pseudomonadati</taxon>
        <taxon>Thermomicrobiota</taxon>
        <taxon>Thermomicrobia</taxon>
        <taxon>Thermomicrobiales</taxon>
        <taxon>environmental samples</taxon>
    </lineage>
</organism>
<accession>A0A6J4VY67</accession>
<dbReference type="AlphaFoldDB" id="A0A6J4VY67"/>
<sequence length="39" mass="4668">MIGRIESMIEGFASRVADLWLTYWQRHGDDDTFARPHWC</sequence>